<keyword evidence="4" id="KW-1133">Transmembrane helix</keyword>
<keyword evidence="6" id="KW-1185">Reference proteome</keyword>
<feature type="region of interest" description="Disordered" evidence="3">
    <location>
        <begin position="1"/>
        <end position="29"/>
    </location>
</feature>
<protein>
    <recommendedName>
        <fullName evidence="7">Mce-associated membrane protein</fullName>
    </recommendedName>
</protein>
<keyword evidence="4" id="KW-0812">Transmembrane</keyword>
<keyword evidence="2 4" id="KW-0472">Membrane</keyword>
<accession>A0A848KHJ9</accession>
<evidence type="ECO:0000256" key="2">
    <source>
        <dbReference type="ARBA" id="ARBA00023136"/>
    </source>
</evidence>
<evidence type="ECO:0000256" key="3">
    <source>
        <dbReference type="SAM" id="MobiDB-lite"/>
    </source>
</evidence>
<comment type="caution">
    <text evidence="5">The sequence shown here is derived from an EMBL/GenBank/DDBJ whole genome shotgun (WGS) entry which is preliminary data.</text>
</comment>
<reference evidence="5 6" key="1">
    <citation type="submission" date="2019-05" db="EMBL/GenBank/DDBJ databases">
        <authorList>
            <person name="Lee S.D."/>
        </authorList>
    </citation>
    <scope>NUCLEOTIDE SEQUENCE [LARGE SCALE GENOMIC DNA]</scope>
    <source>
        <strain evidence="5 6">YC2-7</strain>
    </source>
</reference>
<proteinExistence type="predicted"/>
<dbReference type="PANTHER" id="PTHR37042:SF4">
    <property type="entry name" value="OUTER MEMBRANE PROTEIN RV1973"/>
    <property type="match status" value="1"/>
</dbReference>
<gene>
    <name evidence="5" type="ORF">FGL95_10125</name>
</gene>
<evidence type="ECO:0008006" key="7">
    <source>
        <dbReference type="Google" id="ProtNLM"/>
    </source>
</evidence>
<name>A0A848KHJ9_9NOCA</name>
<evidence type="ECO:0000256" key="4">
    <source>
        <dbReference type="SAM" id="Phobius"/>
    </source>
</evidence>
<evidence type="ECO:0000313" key="6">
    <source>
        <dbReference type="Proteomes" id="UP000535543"/>
    </source>
</evidence>
<dbReference type="GO" id="GO:0016020">
    <property type="term" value="C:membrane"/>
    <property type="evidence" value="ECO:0007669"/>
    <property type="project" value="UniProtKB-SubCell"/>
</dbReference>
<evidence type="ECO:0000313" key="5">
    <source>
        <dbReference type="EMBL" id="NMN95387.1"/>
    </source>
</evidence>
<reference evidence="5 6" key="2">
    <citation type="submission" date="2020-06" db="EMBL/GenBank/DDBJ databases">
        <title>Antribacter stalactiti gen. nov., sp. nov., a new member of the family Nacardiaceae isolated from a cave.</title>
        <authorList>
            <person name="Kim I.S."/>
        </authorList>
    </citation>
    <scope>NUCLEOTIDE SEQUENCE [LARGE SCALE GENOMIC DNA]</scope>
    <source>
        <strain evidence="5 6">YC2-7</strain>
    </source>
</reference>
<dbReference type="RefSeq" id="WP_169586225.1">
    <property type="nucleotide sequence ID" value="NZ_VCQU01000003.1"/>
</dbReference>
<feature type="compositionally biased region" description="Low complexity" evidence="3">
    <location>
        <begin position="8"/>
        <end position="23"/>
    </location>
</feature>
<feature type="transmembrane region" description="Helical" evidence="4">
    <location>
        <begin position="36"/>
        <end position="57"/>
    </location>
</feature>
<organism evidence="5 6">
    <name type="scientific">Antrihabitans stalactiti</name>
    <dbReference type="NCBI Taxonomy" id="2584121"/>
    <lineage>
        <taxon>Bacteria</taxon>
        <taxon>Bacillati</taxon>
        <taxon>Actinomycetota</taxon>
        <taxon>Actinomycetes</taxon>
        <taxon>Mycobacteriales</taxon>
        <taxon>Nocardiaceae</taxon>
        <taxon>Antrihabitans</taxon>
    </lineage>
</organism>
<sequence>MSNRPQGKSSKAAASKARPKAAPIKQESARGGRDPIAISAVIFGVLFVVAAITAIVFQSKYSNAKGAAADADGKEAARRAACLYANNLVSFDYHDLDSFFAKLQDGATGEWKSKVDSQVVPQLRDTAPKSQLVSRAGDIQCGLVTGDENSATVVVLVEQTTVRGDPPGEPSPSQFTMTTVMENHDGHWLIAKLDAPQFGR</sequence>
<evidence type="ECO:0000256" key="1">
    <source>
        <dbReference type="ARBA" id="ARBA00004370"/>
    </source>
</evidence>
<dbReference type="EMBL" id="VCQU01000003">
    <property type="protein sequence ID" value="NMN95387.1"/>
    <property type="molecule type" value="Genomic_DNA"/>
</dbReference>
<dbReference type="AlphaFoldDB" id="A0A848KHJ9"/>
<dbReference type="PANTHER" id="PTHR37042">
    <property type="entry name" value="OUTER MEMBRANE PROTEIN RV1973"/>
    <property type="match status" value="1"/>
</dbReference>
<comment type="subcellular location">
    <subcellularLocation>
        <location evidence="1">Membrane</location>
    </subcellularLocation>
</comment>
<dbReference type="Proteomes" id="UP000535543">
    <property type="component" value="Unassembled WGS sequence"/>
</dbReference>